<accession>A0A5Q2UCC3</accession>
<dbReference type="GeneID" id="62680280"/>
<name>A0A5Q2UCC3_9CAUD</name>
<sequence length="242" mass="25591">MSQSIEQIILANTAALEANTAATLTLIELFKAAGTLAPAAGGTSTKPAAKPSAKPAAKPADEQEQEEETDPADVVGVQEDGTVYYASANSDEFGSFPTEAKFNAAKKKNKHLFIISLNTYNEKVQLKAEEDAEAEEAAAAKKGAGKTTSKPAAKTKEPAEATLDEMVAVFSKFISKDLDADVRKERHAFAKDLLGRLDAEKASSVAPEHFSLVIATLTAVMDGEEVDLDEVFADGEDEDGLI</sequence>
<proteinExistence type="predicted"/>
<reference evidence="2 3" key="1">
    <citation type="submission" date="2019-09" db="EMBL/GenBank/DDBJ databases">
        <title>Phages that infect the bacterial plant pathogen.</title>
        <authorList>
            <person name="Lightbourn L."/>
            <person name="Amarillas L."/>
            <person name="Estrada M."/>
            <person name="Leon R."/>
            <person name="Figueroa L."/>
        </authorList>
    </citation>
    <scope>NUCLEOTIDE SEQUENCE [LARGE SCALE GENOMIC DNA]</scope>
</reference>
<feature type="compositionally biased region" description="Low complexity" evidence="1">
    <location>
        <begin position="39"/>
        <end position="58"/>
    </location>
</feature>
<dbReference type="RefSeq" id="YP_009997762.1">
    <property type="nucleotide sequence ID" value="NC_052977.1"/>
</dbReference>
<evidence type="ECO:0000256" key="1">
    <source>
        <dbReference type="SAM" id="MobiDB-lite"/>
    </source>
</evidence>
<feature type="region of interest" description="Disordered" evidence="1">
    <location>
        <begin position="39"/>
        <end position="77"/>
    </location>
</feature>
<organism evidence="2 3">
    <name type="scientific">Bacteriophage Phobos</name>
    <dbReference type="NCBI Taxonomy" id="2662138"/>
    <lineage>
        <taxon>Viruses</taxon>
        <taxon>Duplodnaviria</taxon>
        <taxon>Heunggongvirae</taxon>
        <taxon>Uroviricota</taxon>
        <taxon>Caudoviricetes</taxon>
        <taxon>Casjensviridae</taxon>
        <taxon>Phobosvirus</taxon>
        <taxon>Phobosvirus phobos</taxon>
    </lineage>
</organism>
<protein>
    <submittedName>
        <fullName evidence="2">Uncharacterized protein</fullName>
    </submittedName>
</protein>
<evidence type="ECO:0000313" key="3">
    <source>
        <dbReference type="Proteomes" id="UP000383418"/>
    </source>
</evidence>
<evidence type="ECO:0000313" key="2">
    <source>
        <dbReference type="EMBL" id="QGH44979.1"/>
    </source>
</evidence>
<dbReference type="EMBL" id="MN478374">
    <property type="protein sequence ID" value="QGH44979.1"/>
    <property type="molecule type" value="Genomic_DNA"/>
</dbReference>
<dbReference type="Proteomes" id="UP000383418">
    <property type="component" value="Segment"/>
</dbReference>
<feature type="compositionally biased region" description="Acidic residues" evidence="1">
    <location>
        <begin position="62"/>
        <end position="71"/>
    </location>
</feature>
<dbReference type="KEGG" id="vg:62680280"/>
<keyword evidence="3" id="KW-1185">Reference proteome</keyword>